<evidence type="ECO:0000259" key="2">
    <source>
        <dbReference type="PROSITE" id="PS50835"/>
    </source>
</evidence>
<dbReference type="RefSeq" id="WP_191022200.1">
    <property type="nucleotide sequence ID" value="NZ_JABBXD010000001.1"/>
</dbReference>
<dbReference type="InterPro" id="IPR013783">
    <property type="entry name" value="Ig-like_fold"/>
</dbReference>
<organism evidence="3 4">
    <name type="scientific">Salinimonas profundi</name>
    <dbReference type="NCBI Taxonomy" id="2729140"/>
    <lineage>
        <taxon>Bacteria</taxon>
        <taxon>Pseudomonadati</taxon>
        <taxon>Pseudomonadota</taxon>
        <taxon>Gammaproteobacteria</taxon>
        <taxon>Alteromonadales</taxon>
        <taxon>Alteromonadaceae</taxon>
        <taxon>Alteromonas/Salinimonas group</taxon>
        <taxon>Salinimonas</taxon>
    </lineage>
</organism>
<name>A0ABR8LEQ4_9ALTE</name>
<dbReference type="Pfam" id="PF22352">
    <property type="entry name" value="K319L-like_PKD"/>
    <property type="match status" value="1"/>
</dbReference>
<evidence type="ECO:0000313" key="4">
    <source>
        <dbReference type="Proteomes" id="UP000624419"/>
    </source>
</evidence>
<feature type="region of interest" description="Disordered" evidence="1">
    <location>
        <begin position="24"/>
        <end position="47"/>
    </location>
</feature>
<dbReference type="Gene3D" id="2.60.40.10">
    <property type="entry name" value="Immunoglobulins"/>
    <property type="match status" value="2"/>
</dbReference>
<dbReference type="SUPFAM" id="SSF63825">
    <property type="entry name" value="YWTD domain"/>
    <property type="match status" value="1"/>
</dbReference>
<gene>
    <name evidence="3" type="ORF">HHX48_03310</name>
</gene>
<dbReference type="Proteomes" id="UP000624419">
    <property type="component" value="Unassembled WGS sequence"/>
</dbReference>
<proteinExistence type="predicted"/>
<evidence type="ECO:0000313" key="3">
    <source>
        <dbReference type="EMBL" id="MBD3584762.1"/>
    </source>
</evidence>
<evidence type="ECO:0000256" key="1">
    <source>
        <dbReference type="SAM" id="MobiDB-lite"/>
    </source>
</evidence>
<dbReference type="EMBL" id="JABBXD010000001">
    <property type="protein sequence ID" value="MBD3584762.1"/>
    <property type="molecule type" value="Genomic_DNA"/>
</dbReference>
<feature type="compositionally biased region" description="Low complexity" evidence="1">
    <location>
        <begin position="28"/>
        <end position="47"/>
    </location>
</feature>
<comment type="caution">
    <text evidence="3">The sequence shown here is derived from an EMBL/GenBank/DDBJ whole genome shotgun (WGS) entry which is preliminary data.</text>
</comment>
<dbReference type="PROSITE" id="PS50835">
    <property type="entry name" value="IG_LIKE"/>
    <property type="match status" value="1"/>
</dbReference>
<accession>A0ABR8LEQ4</accession>
<protein>
    <recommendedName>
        <fullName evidence="2">Ig-like domain-containing protein</fullName>
    </recommendedName>
</protein>
<feature type="domain" description="Ig-like" evidence="2">
    <location>
        <begin position="144"/>
        <end position="234"/>
    </location>
</feature>
<dbReference type="InterPro" id="IPR007110">
    <property type="entry name" value="Ig-like_dom"/>
</dbReference>
<reference evidence="3 4" key="1">
    <citation type="submission" date="2020-04" db="EMBL/GenBank/DDBJ databases">
        <title>Salinimonas sp. HHU 13199.</title>
        <authorList>
            <person name="Cui X."/>
            <person name="Zhang D."/>
        </authorList>
    </citation>
    <scope>NUCLEOTIDE SEQUENCE [LARGE SCALE GENOMIC DNA]</scope>
    <source>
        <strain evidence="3 4">HHU 13199</strain>
    </source>
</reference>
<keyword evidence="4" id="KW-1185">Reference proteome</keyword>
<sequence length="620" mass="65077">MSPQFQFTKILVLMSAVGLTACGGGGSDSSSSTPEQTAAPVTTTPTASASLEVANPIADMSAKVGEEFKFAIPENLCTAGDDADIDAQITQVKNGLGLSIINFERIEGQPNASGEVSVTVTCKTAEASVEDSFKITVTEDNVAPTVDAGEAQNVTSGDTVTLTATAQDSNTNDSVVSYLWEQTGSGVAVDAITNSDSSSASFTAPQVEQSETLTFTVTVTDSEGATASDTVEVTVDSQYIPEVSVTFPSAYGVVTATEVDVFGSVETKNEATLATVTVSSGSTEYNAVVEADTGKWRAENVSVADISELTIIATDSKGLKKQLSHPVTADAANATTIDSELVDIGLNTKTNKLYIQSSGFMVSDVATRVLDLNTGELELLEVQKAEGFEDRTVWSFYLDPVGNRFFSSTGSEIMTTDLDTLEQTVVSSNDAANGPVVGLAIDLVAAPDNNIYIVDNTNNQILTLNPDTGKRTLVVDQAESTLNEAPISAIFDESANRLVVAFNSWTDVPFSAVDLTSKAISEVTGTLADTVGDLAITTDGASLYYVKDSDLVRFDTASETAEVIVEGVARDATSTMPEDEATGLELDEARGLLYMASISKDSFDLIITVVDLKTGDYIKL</sequence>